<dbReference type="Proteomes" id="UP000316476">
    <property type="component" value="Unassembled WGS sequence"/>
</dbReference>
<organism evidence="2 3">
    <name type="scientific">Crateriforma conspicua</name>
    <dbReference type="NCBI Taxonomy" id="2527996"/>
    <lineage>
        <taxon>Bacteria</taxon>
        <taxon>Pseudomonadati</taxon>
        <taxon>Planctomycetota</taxon>
        <taxon>Planctomycetia</taxon>
        <taxon>Planctomycetales</taxon>
        <taxon>Planctomycetaceae</taxon>
        <taxon>Crateriforma</taxon>
    </lineage>
</organism>
<feature type="region of interest" description="Disordered" evidence="1">
    <location>
        <begin position="1"/>
        <end position="24"/>
    </location>
</feature>
<dbReference type="EMBL" id="SJPZ01000001">
    <property type="protein sequence ID" value="TWU65045.1"/>
    <property type="molecule type" value="Genomic_DNA"/>
</dbReference>
<accession>A0A5C6FU14</accession>
<evidence type="ECO:0000313" key="2">
    <source>
        <dbReference type="EMBL" id="TWU65045.1"/>
    </source>
</evidence>
<protein>
    <submittedName>
        <fullName evidence="2">Uncharacterized protein</fullName>
    </submittedName>
</protein>
<gene>
    <name evidence="2" type="ORF">V7x_05890</name>
</gene>
<evidence type="ECO:0000256" key="1">
    <source>
        <dbReference type="SAM" id="MobiDB-lite"/>
    </source>
</evidence>
<name>A0A5C6FU14_9PLAN</name>
<sequence length="72" mass="7848">MRCTEKAAGPTDFTGGTEPKTTRNCGLPRIWRQIGMNASMPDLGSSGSGRRIHWLLAGELPQSAVWCGNLRF</sequence>
<evidence type="ECO:0000313" key="3">
    <source>
        <dbReference type="Proteomes" id="UP000316476"/>
    </source>
</evidence>
<proteinExistence type="predicted"/>
<comment type="caution">
    <text evidence="2">The sequence shown here is derived from an EMBL/GenBank/DDBJ whole genome shotgun (WGS) entry which is preliminary data.</text>
</comment>
<dbReference type="AlphaFoldDB" id="A0A5C6FU14"/>
<reference evidence="2 3" key="1">
    <citation type="submission" date="2019-02" db="EMBL/GenBank/DDBJ databases">
        <title>Deep-cultivation of Planctomycetes and their phenomic and genomic characterization uncovers novel biology.</title>
        <authorList>
            <person name="Wiegand S."/>
            <person name="Jogler M."/>
            <person name="Boedeker C."/>
            <person name="Pinto D."/>
            <person name="Vollmers J."/>
            <person name="Rivas-Marin E."/>
            <person name="Kohn T."/>
            <person name="Peeters S.H."/>
            <person name="Heuer A."/>
            <person name="Rast P."/>
            <person name="Oberbeckmann S."/>
            <person name="Bunk B."/>
            <person name="Jeske O."/>
            <person name="Meyerdierks A."/>
            <person name="Storesund J.E."/>
            <person name="Kallscheuer N."/>
            <person name="Luecker S."/>
            <person name="Lage O.M."/>
            <person name="Pohl T."/>
            <person name="Merkel B.J."/>
            <person name="Hornburger P."/>
            <person name="Mueller R.-W."/>
            <person name="Bruemmer F."/>
            <person name="Labrenz M."/>
            <person name="Spormann A.M."/>
            <person name="Op Den Camp H."/>
            <person name="Overmann J."/>
            <person name="Amann R."/>
            <person name="Jetten M.S.M."/>
            <person name="Mascher T."/>
            <person name="Medema M.H."/>
            <person name="Devos D.P."/>
            <person name="Kaster A.-K."/>
            <person name="Ovreas L."/>
            <person name="Rohde M."/>
            <person name="Galperin M.Y."/>
            <person name="Jogler C."/>
        </authorList>
    </citation>
    <scope>NUCLEOTIDE SEQUENCE [LARGE SCALE GENOMIC DNA]</scope>
    <source>
        <strain evidence="2 3">V7</strain>
    </source>
</reference>